<dbReference type="EMBL" id="CM035416">
    <property type="protein sequence ID" value="KAH7425884.1"/>
    <property type="molecule type" value="Genomic_DNA"/>
</dbReference>
<evidence type="ECO:0000313" key="2">
    <source>
        <dbReference type="Proteomes" id="UP000825935"/>
    </source>
</evidence>
<protein>
    <submittedName>
        <fullName evidence="1">Uncharacterized protein</fullName>
    </submittedName>
</protein>
<reference evidence="1" key="1">
    <citation type="submission" date="2021-08" db="EMBL/GenBank/DDBJ databases">
        <title>WGS assembly of Ceratopteris richardii.</title>
        <authorList>
            <person name="Marchant D.B."/>
            <person name="Chen G."/>
            <person name="Jenkins J."/>
            <person name="Shu S."/>
            <person name="Leebens-Mack J."/>
            <person name="Grimwood J."/>
            <person name="Schmutz J."/>
            <person name="Soltis P."/>
            <person name="Soltis D."/>
            <person name="Chen Z.-H."/>
        </authorList>
    </citation>
    <scope>NUCLEOTIDE SEQUENCE</scope>
    <source>
        <strain evidence="1">Whitten #5841</strain>
        <tissue evidence="1">Leaf</tissue>
    </source>
</reference>
<comment type="caution">
    <text evidence="1">The sequence shown here is derived from an EMBL/GenBank/DDBJ whole genome shotgun (WGS) entry which is preliminary data.</text>
</comment>
<dbReference type="OrthoDB" id="10261433at2759"/>
<dbReference type="OMA" id="RETKKWE"/>
<proteinExistence type="predicted"/>
<keyword evidence="2" id="KW-1185">Reference proteome</keyword>
<gene>
    <name evidence="1" type="ORF">KP509_11G076200</name>
</gene>
<organism evidence="1 2">
    <name type="scientific">Ceratopteris richardii</name>
    <name type="common">Triangle waterfern</name>
    <dbReference type="NCBI Taxonomy" id="49495"/>
    <lineage>
        <taxon>Eukaryota</taxon>
        <taxon>Viridiplantae</taxon>
        <taxon>Streptophyta</taxon>
        <taxon>Embryophyta</taxon>
        <taxon>Tracheophyta</taxon>
        <taxon>Polypodiopsida</taxon>
        <taxon>Polypodiidae</taxon>
        <taxon>Polypodiales</taxon>
        <taxon>Pteridineae</taxon>
        <taxon>Pteridaceae</taxon>
        <taxon>Parkerioideae</taxon>
        <taxon>Ceratopteris</taxon>
    </lineage>
</organism>
<name>A0A8T2TX09_CERRI</name>
<accession>A0A8T2TX09</accession>
<dbReference type="AlphaFoldDB" id="A0A8T2TX09"/>
<evidence type="ECO:0000313" key="1">
    <source>
        <dbReference type="EMBL" id="KAH7425884.1"/>
    </source>
</evidence>
<dbReference type="Proteomes" id="UP000825935">
    <property type="component" value="Chromosome 11"/>
</dbReference>
<sequence>MPYFGVPFGYMHNRQPKWAVGAPSVATGDERRHFQPADYDLLEKERLAARRFGHVRNEVYKNVVEPPPVSLSYASEDERLHGDVASAVRMDHCKTQAKKKAILAASTERRKLRDTKSWMARENEWANVMEHERWTRCEHPHARVIANRSSVPYDPITLQYHDGYEGERAKYMDASARWRAAMRAIRIYRKMNGDRNYNVISWEKLPKLSHPEKPTPPVIPVSNSCKPQGDGRVIVLREDSVD</sequence>